<evidence type="ECO:0000256" key="5">
    <source>
        <dbReference type="ARBA" id="ARBA00022691"/>
    </source>
</evidence>
<keyword evidence="3" id="KW-0489">Methyltransferase</keyword>
<dbReference type="GO" id="GO:0008168">
    <property type="term" value="F:methyltransferase activity"/>
    <property type="evidence" value="ECO:0007669"/>
    <property type="project" value="UniProtKB-KW"/>
</dbReference>
<dbReference type="GO" id="GO:0005694">
    <property type="term" value="C:chromosome"/>
    <property type="evidence" value="ECO:0007669"/>
    <property type="project" value="UniProtKB-SubCell"/>
</dbReference>
<feature type="domain" description="SET" evidence="9">
    <location>
        <begin position="115"/>
        <end position="247"/>
    </location>
</feature>
<dbReference type="PANTHER" id="PTHR46223">
    <property type="entry name" value="HISTONE-LYSINE N-METHYLTRANSFERASE SUV39H"/>
    <property type="match status" value="1"/>
</dbReference>
<comment type="subcellular location">
    <subcellularLocation>
        <location evidence="1">Chromosome</location>
    </subcellularLocation>
</comment>
<proteinExistence type="predicted"/>
<feature type="compositionally biased region" description="Basic and acidic residues" evidence="8">
    <location>
        <begin position="295"/>
        <end position="310"/>
    </location>
</feature>
<evidence type="ECO:0000256" key="6">
    <source>
        <dbReference type="ARBA" id="ARBA00022723"/>
    </source>
</evidence>
<dbReference type="GO" id="GO:0032259">
    <property type="term" value="P:methylation"/>
    <property type="evidence" value="ECO:0007669"/>
    <property type="project" value="UniProtKB-KW"/>
</dbReference>
<dbReference type="PANTHER" id="PTHR46223:SF3">
    <property type="entry name" value="HISTONE-LYSINE N-METHYLTRANSFERASE SET-23"/>
    <property type="match status" value="1"/>
</dbReference>
<gene>
    <name evidence="10" type="ORF">PFISCL1PPCAC_13458</name>
</gene>
<evidence type="ECO:0000313" key="10">
    <source>
        <dbReference type="EMBL" id="GMT22161.1"/>
    </source>
</evidence>
<feature type="compositionally biased region" description="Acidic residues" evidence="8">
    <location>
        <begin position="312"/>
        <end position="323"/>
    </location>
</feature>
<evidence type="ECO:0000313" key="11">
    <source>
        <dbReference type="Proteomes" id="UP001432322"/>
    </source>
</evidence>
<feature type="compositionally biased region" description="Basic and acidic residues" evidence="8">
    <location>
        <begin position="324"/>
        <end position="337"/>
    </location>
</feature>
<evidence type="ECO:0000256" key="4">
    <source>
        <dbReference type="ARBA" id="ARBA00022679"/>
    </source>
</evidence>
<evidence type="ECO:0000256" key="3">
    <source>
        <dbReference type="ARBA" id="ARBA00022603"/>
    </source>
</evidence>
<keyword evidence="4" id="KW-0808">Transferase</keyword>
<keyword evidence="7" id="KW-0862">Zinc</keyword>
<dbReference type="InterPro" id="IPR046341">
    <property type="entry name" value="SET_dom_sf"/>
</dbReference>
<sequence>KHHQPPVYYENWTGNITDVPIYEYTTTLKPSKKVQRALSKSNDLGESRCDSSSCGGTAHDACTTMIGGYTKGRACTCHMLWKGKEIANSPVECTDDCDCDPEECGNRLVQKGRQHPVCVFYDHRKQWTLRTLATLDKGEFVGELTGEVLTSWEETMRPKSHYTMAMPEGRWLERNDGKGGVKKELHRALSIDASAMGNEMRFVSHSCVPNCDLTPVYVERSGKWYARMTFVTNRRIRYGEELTVDYFPRLHAKDTKQNVNEYFDTCWCDAGGACKFRGPLTEEKRKERKQTTKPRYYEALRKEATKRGDSWSEGESEEDEGQREEERSGGEKKRKEEEEMYEG</sequence>
<keyword evidence="2" id="KW-0158">Chromosome</keyword>
<evidence type="ECO:0000256" key="2">
    <source>
        <dbReference type="ARBA" id="ARBA00022454"/>
    </source>
</evidence>
<feature type="region of interest" description="Disordered" evidence="8">
    <location>
        <begin position="282"/>
        <end position="343"/>
    </location>
</feature>
<evidence type="ECO:0000259" key="9">
    <source>
        <dbReference type="PROSITE" id="PS50280"/>
    </source>
</evidence>
<dbReference type="Pfam" id="PF00856">
    <property type="entry name" value="SET"/>
    <property type="match status" value="1"/>
</dbReference>
<keyword evidence="11" id="KW-1185">Reference proteome</keyword>
<keyword evidence="5" id="KW-0949">S-adenosyl-L-methionine</keyword>
<dbReference type="GO" id="GO:0046872">
    <property type="term" value="F:metal ion binding"/>
    <property type="evidence" value="ECO:0007669"/>
    <property type="project" value="UniProtKB-KW"/>
</dbReference>
<dbReference type="Proteomes" id="UP001432322">
    <property type="component" value="Unassembled WGS sequence"/>
</dbReference>
<dbReference type="AlphaFoldDB" id="A0AAV5VUG6"/>
<feature type="non-terminal residue" evidence="10">
    <location>
        <position position="343"/>
    </location>
</feature>
<evidence type="ECO:0000256" key="7">
    <source>
        <dbReference type="ARBA" id="ARBA00022833"/>
    </source>
</evidence>
<evidence type="ECO:0000256" key="8">
    <source>
        <dbReference type="SAM" id="MobiDB-lite"/>
    </source>
</evidence>
<dbReference type="SUPFAM" id="SSF82199">
    <property type="entry name" value="SET domain"/>
    <property type="match status" value="1"/>
</dbReference>
<organism evidence="10 11">
    <name type="scientific">Pristionchus fissidentatus</name>
    <dbReference type="NCBI Taxonomy" id="1538716"/>
    <lineage>
        <taxon>Eukaryota</taxon>
        <taxon>Metazoa</taxon>
        <taxon>Ecdysozoa</taxon>
        <taxon>Nematoda</taxon>
        <taxon>Chromadorea</taxon>
        <taxon>Rhabditida</taxon>
        <taxon>Rhabditina</taxon>
        <taxon>Diplogasteromorpha</taxon>
        <taxon>Diplogasteroidea</taxon>
        <taxon>Neodiplogasteridae</taxon>
        <taxon>Pristionchus</taxon>
    </lineage>
</organism>
<dbReference type="InterPro" id="IPR001214">
    <property type="entry name" value="SET_dom"/>
</dbReference>
<reference evidence="10" key="1">
    <citation type="submission" date="2023-10" db="EMBL/GenBank/DDBJ databases">
        <title>Genome assembly of Pristionchus species.</title>
        <authorList>
            <person name="Yoshida K."/>
            <person name="Sommer R.J."/>
        </authorList>
    </citation>
    <scope>NUCLEOTIDE SEQUENCE</scope>
    <source>
        <strain evidence="10">RS5133</strain>
    </source>
</reference>
<dbReference type="PROSITE" id="PS50280">
    <property type="entry name" value="SET"/>
    <property type="match status" value="1"/>
</dbReference>
<accession>A0AAV5VUG6</accession>
<dbReference type="EMBL" id="BTSY01000004">
    <property type="protein sequence ID" value="GMT22161.1"/>
    <property type="molecule type" value="Genomic_DNA"/>
</dbReference>
<name>A0AAV5VUG6_9BILA</name>
<keyword evidence="6" id="KW-0479">Metal-binding</keyword>
<feature type="non-terminal residue" evidence="10">
    <location>
        <position position="1"/>
    </location>
</feature>
<dbReference type="InterPro" id="IPR050973">
    <property type="entry name" value="H3K9_Histone-Lys_N-MTase"/>
</dbReference>
<protein>
    <recommendedName>
        <fullName evidence="9">SET domain-containing protein</fullName>
    </recommendedName>
</protein>
<dbReference type="SMART" id="SM00317">
    <property type="entry name" value="SET"/>
    <property type="match status" value="1"/>
</dbReference>
<comment type="caution">
    <text evidence="10">The sequence shown here is derived from an EMBL/GenBank/DDBJ whole genome shotgun (WGS) entry which is preliminary data.</text>
</comment>
<evidence type="ECO:0000256" key="1">
    <source>
        <dbReference type="ARBA" id="ARBA00004286"/>
    </source>
</evidence>
<dbReference type="Gene3D" id="2.170.270.10">
    <property type="entry name" value="SET domain"/>
    <property type="match status" value="1"/>
</dbReference>